<accession>A0ABU0MYJ4</accession>
<comment type="caution">
    <text evidence="2">The sequence shown here is derived from an EMBL/GenBank/DDBJ whole genome shotgun (WGS) entry which is preliminary data.</text>
</comment>
<keyword evidence="1" id="KW-0812">Transmembrane</keyword>
<reference evidence="2 3" key="1">
    <citation type="submission" date="2023-07" db="EMBL/GenBank/DDBJ databases">
        <title>Genomic Encyclopedia of Type Strains, Phase IV (KMG-IV): sequencing the most valuable type-strain genomes for metagenomic binning, comparative biology and taxonomic classification.</title>
        <authorList>
            <person name="Goeker M."/>
        </authorList>
    </citation>
    <scope>NUCLEOTIDE SEQUENCE [LARGE SCALE GENOMIC DNA]</scope>
    <source>
        <strain evidence="2 3">DSM 15049</strain>
    </source>
</reference>
<evidence type="ECO:0000313" key="2">
    <source>
        <dbReference type="EMBL" id="MDQ0555987.1"/>
    </source>
</evidence>
<feature type="transmembrane region" description="Helical" evidence="1">
    <location>
        <begin position="112"/>
        <end position="132"/>
    </location>
</feature>
<name>A0ABU0MYJ4_9FIRM</name>
<proteinExistence type="predicted"/>
<keyword evidence="3" id="KW-1185">Reference proteome</keyword>
<keyword evidence="1" id="KW-1133">Transmembrane helix</keyword>
<dbReference type="Proteomes" id="UP001232584">
    <property type="component" value="Unassembled WGS sequence"/>
</dbReference>
<feature type="transmembrane region" description="Helical" evidence="1">
    <location>
        <begin position="144"/>
        <end position="165"/>
    </location>
</feature>
<sequence length="195" mass="22003">MNKKEFLNELKSKIKILPKDYINDIINDYEEHFEGGVFDGKMESEIIIELGSIDYIANSILSEYYIENPKKVRDLPTLIKALKALNAIGVGILSLMVGVPIIISFILCYLSFYLVSFSLVVTPLALGVNLCMPNLPISFGTDILWQKILVTGFLFIVGISIFSILEKGRKKVFCFIFKLFTKKVSGTSLNLKLRH</sequence>
<protein>
    <submittedName>
        <fullName evidence="2">Membrane protein</fullName>
    </submittedName>
</protein>
<gene>
    <name evidence="2" type="ORF">QOZ92_001100</name>
</gene>
<organism evidence="2 3">
    <name type="scientific">Paraclostridium ghonii</name>
    <dbReference type="NCBI Taxonomy" id="29358"/>
    <lineage>
        <taxon>Bacteria</taxon>
        <taxon>Bacillati</taxon>
        <taxon>Bacillota</taxon>
        <taxon>Clostridia</taxon>
        <taxon>Peptostreptococcales</taxon>
        <taxon>Peptostreptococcaceae</taxon>
        <taxon>Paraclostridium</taxon>
    </lineage>
</organism>
<keyword evidence="1" id="KW-0472">Membrane</keyword>
<dbReference type="EMBL" id="JAUSWG010000003">
    <property type="protein sequence ID" value="MDQ0555987.1"/>
    <property type="molecule type" value="Genomic_DNA"/>
</dbReference>
<dbReference type="Pfam" id="PF22564">
    <property type="entry name" value="HAAS"/>
    <property type="match status" value="1"/>
</dbReference>
<feature type="transmembrane region" description="Helical" evidence="1">
    <location>
        <begin position="84"/>
        <end position="106"/>
    </location>
</feature>
<evidence type="ECO:0000313" key="3">
    <source>
        <dbReference type="Proteomes" id="UP001232584"/>
    </source>
</evidence>
<evidence type="ECO:0000256" key="1">
    <source>
        <dbReference type="SAM" id="Phobius"/>
    </source>
</evidence>
<dbReference type="RefSeq" id="WP_307504294.1">
    <property type="nucleotide sequence ID" value="NZ_BAAACE010000014.1"/>
</dbReference>